<dbReference type="Proteomes" id="UP000054725">
    <property type="component" value="Unassembled WGS sequence"/>
</dbReference>
<evidence type="ECO:0000313" key="1">
    <source>
        <dbReference type="EMBL" id="KTD33926.1"/>
    </source>
</evidence>
<dbReference type="Pfam" id="PF07927">
    <property type="entry name" value="HicA_toxin"/>
    <property type="match status" value="1"/>
</dbReference>
<dbReference type="GO" id="GO:0003729">
    <property type="term" value="F:mRNA binding"/>
    <property type="evidence" value="ECO:0007669"/>
    <property type="project" value="InterPro"/>
</dbReference>
<evidence type="ECO:0000313" key="2">
    <source>
        <dbReference type="Proteomes" id="UP000054725"/>
    </source>
</evidence>
<proteinExistence type="predicted"/>
<keyword evidence="2" id="KW-1185">Reference proteome</keyword>
<gene>
    <name evidence="1" type="ORF">Lnau_2070</name>
</gene>
<dbReference type="STRING" id="45070.Lnau_2070"/>
<dbReference type="AlphaFoldDB" id="A0A0W0WP83"/>
<sequence length="84" mass="9934">MTKIDKLRQRFLSKPKNFTWDELRVLLMSMGFEEYNSGKTSGSRVRFIHTQYGDIMLHKPHPNPELKGYQIKQILVQLKKEGLL</sequence>
<evidence type="ECO:0008006" key="3">
    <source>
        <dbReference type="Google" id="ProtNLM"/>
    </source>
</evidence>
<accession>A0A0W0WP83</accession>
<dbReference type="InterPro" id="IPR012933">
    <property type="entry name" value="HicA_mRNA_interferase"/>
</dbReference>
<name>A0A0W0WP83_9GAMM</name>
<dbReference type="EMBL" id="LNYO01000020">
    <property type="protein sequence ID" value="KTD33926.1"/>
    <property type="molecule type" value="Genomic_DNA"/>
</dbReference>
<organism evidence="1 2">
    <name type="scientific">Legionella nautarum</name>
    <dbReference type="NCBI Taxonomy" id="45070"/>
    <lineage>
        <taxon>Bacteria</taxon>
        <taxon>Pseudomonadati</taxon>
        <taxon>Pseudomonadota</taxon>
        <taxon>Gammaproteobacteria</taxon>
        <taxon>Legionellales</taxon>
        <taxon>Legionellaceae</taxon>
        <taxon>Legionella</taxon>
    </lineage>
</organism>
<comment type="caution">
    <text evidence="1">The sequence shown here is derived from an EMBL/GenBank/DDBJ whole genome shotgun (WGS) entry which is preliminary data.</text>
</comment>
<dbReference type="PATRIC" id="fig|45070.6.peg.2183"/>
<protein>
    <recommendedName>
        <fullName evidence="3">HicA protein</fullName>
    </recommendedName>
</protein>
<reference evidence="1 2" key="1">
    <citation type="submission" date="2015-11" db="EMBL/GenBank/DDBJ databases">
        <title>Genomic analysis of 38 Legionella species identifies large and diverse effector repertoires.</title>
        <authorList>
            <person name="Burstein D."/>
            <person name="Amaro F."/>
            <person name="Zusman T."/>
            <person name="Lifshitz Z."/>
            <person name="Cohen O."/>
            <person name="Gilbert J.A."/>
            <person name="Pupko T."/>
            <person name="Shuman H.A."/>
            <person name="Segal G."/>
        </authorList>
    </citation>
    <scope>NUCLEOTIDE SEQUENCE [LARGE SCALE GENOMIC DNA]</scope>
    <source>
        <strain evidence="1 2">ATCC 49506</strain>
    </source>
</reference>
<dbReference type="SUPFAM" id="SSF54786">
    <property type="entry name" value="YcfA/nrd intein domain"/>
    <property type="match status" value="1"/>
</dbReference>
<dbReference type="RefSeq" id="WP_058505085.1">
    <property type="nucleotide sequence ID" value="NZ_CAAAIF010000038.1"/>
</dbReference>
<dbReference type="OrthoDB" id="5690048at2"/>